<feature type="domain" description="Large ribosomal subunit protein uL15/eL18" evidence="4">
    <location>
        <begin position="33"/>
        <end position="148"/>
    </location>
</feature>
<reference evidence="5" key="2">
    <citation type="journal article" date="2014" name="ISME J.">
        <title>Microbial stratification in low pH oxic and suboxic macroscopic growths along an acid mine drainage.</title>
        <authorList>
            <person name="Mendez-Garcia C."/>
            <person name="Mesa V."/>
            <person name="Sprenger R.R."/>
            <person name="Richter M."/>
            <person name="Diez M.S."/>
            <person name="Solano J."/>
            <person name="Bargiela R."/>
            <person name="Golyshina O.V."/>
            <person name="Manteca A."/>
            <person name="Ramos J.L."/>
            <person name="Gallego J.R."/>
            <person name="Llorente I."/>
            <person name="Martins Dos Santos V.A."/>
            <person name="Jensen O.N."/>
            <person name="Pelaez A.I."/>
            <person name="Sanchez J."/>
            <person name="Ferrer M."/>
        </authorList>
    </citation>
    <scope>NUCLEOTIDE SEQUENCE</scope>
</reference>
<name>T0ZBC6_9ZZZZ</name>
<dbReference type="Pfam" id="PF17135">
    <property type="entry name" value="Ribosomal_L18"/>
    <property type="match status" value="1"/>
</dbReference>
<dbReference type="GO" id="GO:0006412">
    <property type="term" value="P:translation"/>
    <property type="evidence" value="ECO:0007669"/>
    <property type="project" value="InterPro"/>
</dbReference>
<dbReference type="AlphaFoldDB" id="T0ZBC6"/>
<proteinExistence type="inferred from homology"/>
<comment type="caution">
    <text evidence="5">The sequence shown here is derived from an EMBL/GenBank/DDBJ whole genome shotgun (WGS) entry which is preliminary data.</text>
</comment>
<dbReference type="HAMAP" id="MF_00329">
    <property type="entry name" value="Ribosomal_eL18"/>
    <property type="match status" value="1"/>
</dbReference>
<organism evidence="5">
    <name type="scientific">mine drainage metagenome</name>
    <dbReference type="NCBI Taxonomy" id="410659"/>
    <lineage>
        <taxon>unclassified sequences</taxon>
        <taxon>metagenomes</taxon>
        <taxon>ecological metagenomes</taxon>
    </lineage>
</organism>
<dbReference type="PANTHER" id="PTHR10934">
    <property type="entry name" value="60S RIBOSOMAL PROTEIN L18"/>
    <property type="match status" value="1"/>
</dbReference>
<dbReference type="InterPro" id="IPR021131">
    <property type="entry name" value="Ribosomal_uL15/eL18"/>
</dbReference>
<sequence>RGRTPETDPHALSKEPQATLISGAHVEGPPSMGRTVHKVNPVLLHTLHELRVAARSHHAAIWDAIADRLERARHRTSPVNLGHLERLVDADSTVVIPGKLLAAGSLTKPITVAAFAYSAEAREKIHTAGGKALTISELVKSHPNGKGVRIFA</sequence>
<dbReference type="PANTHER" id="PTHR10934:SF2">
    <property type="entry name" value="LARGE RIBOSOMAL SUBUNIT PROTEIN EL18"/>
    <property type="match status" value="1"/>
</dbReference>
<dbReference type="GO" id="GO:0022625">
    <property type="term" value="C:cytosolic large ribosomal subunit"/>
    <property type="evidence" value="ECO:0007669"/>
    <property type="project" value="TreeGrafter"/>
</dbReference>
<keyword evidence="3" id="KW-0687">Ribonucleoprotein</keyword>
<accession>T0ZBC6</accession>
<dbReference type="Gene3D" id="3.100.10.10">
    <property type="match status" value="1"/>
</dbReference>
<evidence type="ECO:0000259" key="4">
    <source>
        <dbReference type="Pfam" id="PF17135"/>
    </source>
</evidence>
<dbReference type="SUPFAM" id="SSF52080">
    <property type="entry name" value="Ribosomal proteins L15p and L18e"/>
    <property type="match status" value="1"/>
</dbReference>
<keyword evidence="2 5" id="KW-0689">Ribosomal protein</keyword>
<dbReference type="InterPro" id="IPR036227">
    <property type="entry name" value="Ribosomal_uL15/eL18_sf"/>
</dbReference>
<dbReference type="NCBIfam" id="NF003079">
    <property type="entry name" value="PRK04005.1"/>
    <property type="match status" value="1"/>
</dbReference>
<reference evidence="5" key="1">
    <citation type="submission" date="2013-08" db="EMBL/GenBank/DDBJ databases">
        <authorList>
            <person name="Mendez C."/>
            <person name="Richter M."/>
            <person name="Ferrer M."/>
            <person name="Sanchez J."/>
        </authorList>
    </citation>
    <scope>NUCLEOTIDE SEQUENCE</scope>
</reference>
<evidence type="ECO:0000256" key="1">
    <source>
        <dbReference type="ARBA" id="ARBA00006815"/>
    </source>
</evidence>
<dbReference type="EMBL" id="AUZX01010916">
    <property type="protein sequence ID" value="EQD45311.1"/>
    <property type="molecule type" value="Genomic_DNA"/>
</dbReference>
<evidence type="ECO:0000256" key="2">
    <source>
        <dbReference type="ARBA" id="ARBA00022980"/>
    </source>
</evidence>
<comment type="similarity">
    <text evidence="1">Belongs to the eukaryotic ribosomal protein eL18 family.</text>
</comment>
<evidence type="ECO:0000313" key="5">
    <source>
        <dbReference type="EMBL" id="EQD45311.1"/>
    </source>
</evidence>
<gene>
    <name evidence="5" type="ORF">B1A_14863</name>
</gene>
<dbReference type="InterPro" id="IPR022947">
    <property type="entry name" value="Ribosomal_eL18_arc"/>
</dbReference>
<dbReference type="GO" id="GO:0003723">
    <property type="term" value="F:RNA binding"/>
    <property type="evidence" value="ECO:0007669"/>
    <property type="project" value="TreeGrafter"/>
</dbReference>
<dbReference type="GO" id="GO:0003735">
    <property type="term" value="F:structural constituent of ribosome"/>
    <property type="evidence" value="ECO:0007669"/>
    <property type="project" value="InterPro"/>
</dbReference>
<evidence type="ECO:0000256" key="3">
    <source>
        <dbReference type="ARBA" id="ARBA00023274"/>
    </source>
</evidence>
<feature type="non-terminal residue" evidence="5">
    <location>
        <position position="1"/>
    </location>
</feature>
<protein>
    <submittedName>
        <fullName evidence="5">50S ribosomal protein L18e</fullName>
    </submittedName>
</protein>
<dbReference type="InterPro" id="IPR000039">
    <property type="entry name" value="Ribosomal_eL18"/>
</dbReference>